<dbReference type="Gene3D" id="2.60.320.10">
    <property type="entry name" value="N-utilization substance G protein NusG, insert domain"/>
    <property type="match status" value="1"/>
</dbReference>
<dbReference type="STRING" id="426128.SAMN05660297_00659"/>
<dbReference type="EMBL" id="FOHU01000002">
    <property type="protein sequence ID" value="SES83502.1"/>
    <property type="molecule type" value="Genomic_DNA"/>
</dbReference>
<organism evidence="2 3">
    <name type="scientific">Natronincola peptidivorans</name>
    <dbReference type="NCBI Taxonomy" id="426128"/>
    <lineage>
        <taxon>Bacteria</taxon>
        <taxon>Bacillati</taxon>
        <taxon>Bacillota</taxon>
        <taxon>Clostridia</taxon>
        <taxon>Peptostreptococcales</taxon>
        <taxon>Natronincolaceae</taxon>
        <taxon>Natronincola</taxon>
    </lineage>
</organism>
<dbReference type="Pfam" id="PF07009">
    <property type="entry name" value="NusG_II"/>
    <property type="match status" value="1"/>
</dbReference>
<name>A0A1H9ZPD0_9FIRM</name>
<dbReference type="InterPro" id="IPR038690">
    <property type="entry name" value="NusG_2_sf"/>
</dbReference>
<sequence length="138" mass="15527">MKIVTKADIALIVIVVILSIVSFFTIPTLLSTPSNGKEIVVNLDGQEIHRFPLVETDTSEFIDFPFEISGVTYTGRLEMLEGYVRLHRLPEAISPLSIHADMGWISEPYQMIISLPIRMVISIEAVEGEELEYDLIVH</sequence>
<evidence type="ECO:0000313" key="3">
    <source>
        <dbReference type="Proteomes" id="UP000199568"/>
    </source>
</evidence>
<keyword evidence="1" id="KW-1133">Transmembrane helix</keyword>
<gene>
    <name evidence="2" type="ORF">SAMN05660297_00659</name>
</gene>
<proteinExistence type="predicted"/>
<accession>A0A1H9ZPD0</accession>
<keyword evidence="1" id="KW-0812">Transmembrane</keyword>
<dbReference type="CDD" id="cd09846">
    <property type="entry name" value="DUF1312"/>
    <property type="match status" value="1"/>
</dbReference>
<evidence type="ECO:0000256" key="1">
    <source>
        <dbReference type="SAM" id="Phobius"/>
    </source>
</evidence>
<dbReference type="Proteomes" id="UP000199568">
    <property type="component" value="Unassembled WGS sequence"/>
</dbReference>
<dbReference type="AlphaFoldDB" id="A0A1H9ZPD0"/>
<reference evidence="2 3" key="1">
    <citation type="submission" date="2016-10" db="EMBL/GenBank/DDBJ databases">
        <authorList>
            <person name="de Groot N.N."/>
        </authorList>
    </citation>
    <scope>NUCLEOTIDE SEQUENCE [LARGE SCALE GENOMIC DNA]</scope>
    <source>
        <strain evidence="2 3">DSM 18979</strain>
    </source>
</reference>
<keyword evidence="1" id="KW-0472">Membrane</keyword>
<feature type="transmembrane region" description="Helical" evidence="1">
    <location>
        <begin position="9"/>
        <end position="30"/>
    </location>
</feature>
<protein>
    <submittedName>
        <fullName evidence="2">Uncharacterized protein</fullName>
    </submittedName>
</protein>
<dbReference type="RefSeq" id="WP_244272625.1">
    <property type="nucleotide sequence ID" value="NZ_FOHU01000002.1"/>
</dbReference>
<keyword evidence="3" id="KW-1185">Reference proteome</keyword>
<evidence type="ECO:0000313" key="2">
    <source>
        <dbReference type="EMBL" id="SES83502.1"/>
    </source>
</evidence>